<dbReference type="InterPro" id="IPR025668">
    <property type="entry name" value="Tnp_DDE_dom"/>
</dbReference>
<dbReference type="AlphaFoldDB" id="A0A6J5F458"/>
<accession>A0A6J5F458</accession>
<dbReference type="EMBL" id="CADIKH010000070">
    <property type="protein sequence ID" value="CAB3773204.1"/>
    <property type="molecule type" value="Genomic_DNA"/>
</dbReference>
<gene>
    <name evidence="2" type="ORF">LMG29542_07146</name>
</gene>
<proteinExistence type="predicted"/>
<evidence type="ECO:0000313" key="3">
    <source>
        <dbReference type="Proteomes" id="UP000494363"/>
    </source>
</evidence>
<evidence type="ECO:0000313" key="2">
    <source>
        <dbReference type="EMBL" id="CAB3773204.1"/>
    </source>
</evidence>
<protein>
    <recommendedName>
        <fullName evidence="1">Transposase DDE domain-containing protein</fullName>
    </recommendedName>
</protein>
<keyword evidence="3" id="KW-1185">Reference proteome</keyword>
<evidence type="ECO:0000259" key="1">
    <source>
        <dbReference type="Pfam" id="PF13751"/>
    </source>
</evidence>
<sequence>MYGTSTCGDYDLRAKCTKAGQGRRIKRYPGDGQREALRQVMQHPQAGRIFSQRKAIVAPVFSSLRGQQGLNRFRRRGLAAVRREFTLHVMAYNLSRAVALQRALFSFLWATYSPRASRGQLYALDFSPGFRASTAVTRAA</sequence>
<name>A0A6J5F458_9BURK</name>
<dbReference type="Pfam" id="PF13751">
    <property type="entry name" value="DDE_Tnp_1_6"/>
    <property type="match status" value="1"/>
</dbReference>
<dbReference type="Proteomes" id="UP000494363">
    <property type="component" value="Unassembled WGS sequence"/>
</dbReference>
<organism evidence="2 3">
    <name type="scientific">Paraburkholderia humisilvae</name>
    <dbReference type="NCBI Taxonomy" id="627669"/>
    <lineage>
        <taxon>Bacteria</taxon>
        <taxon>Pseudomonadati</taxon>
        <taxon>Pseudomonadota</taxon>
        <taxon>Betaproteobacteria</taxon>
        <taxon>Burkholderiales</taxon>
        <taxon>Burkholderiaceae</taxon>
        <taxon>Paraburkholderia</taxon>
    </lineage>
</organism>
<dbReference type="PANTHER" id="PTHR33408">
    <property type="entry name" value="TRANSPOSASE"/>
    <property type="match status" value="1"/>
</dbReference>
<feature type="domain" description="Transposase DDE" evidence="1">
    <location>
        <begin position="2"/>
        <end position="96"/>
    </location>
</feature>
<reference evidence="2 3" key="1">
    <citation type="submission" date="2020-04" db="EMBL/GenBank/DDBJ databases">
        <authorList>
            <person name="De Canck E."/>
        </authorList>
    </citation>
    <scope>NUCLEOTIDE SEQUENCE [LARGE SCALE GENOMIC DNA]</scope>
    <source>
        <strain evidence="2 3">LMG 29542</strain>
    </source>
</reference>